<evidence type="ECO:0000313" key="2">
    <source>
        <dbReference type="EMBL" id="PRQ47348.1"/>
    </source>
</evidence>
<dbReference type="Proteomes" id="UP000238479">
    <property type="component" value="Chromosome 2"/>
</dbReference>
<name>A0A2P6RLP2_ROSCH</name>
<dbReference type="Gramene" id="PRQ47348">
    <property type="protein sequence ID" value="PRQ47348"/>
    <property type="gene ID" value="RchiOBHm_Chr2g0098691"/>
</dbReference>
<keyword evidence="1" id="KW-0472">Membrane</keyword>
<keyword evidence="3" id="KW-1185">Reference proteome</keyword>
<dbReference type="EMBL" id="PDCK01000040">
    <property type="protein sequence ID" value="PRQ47348.1"/>
    <property type="molecule type" value="Genomic_DNA"/>
</dbReference>
<reference evidence="2 3" key="1">
    <citation type="journal article" date="2018" name="Nat. Genet.">
        <title>The Rosa genome provides new insights in the design of modern roses.</title>
        <authorList>
            <person name="Bendahmane M."/>
        </authorList>
    </citation>
    <scope>NUCLEOTIDE SEQUENCE [LARGE SCALE GENOMIC DNA]</scope>
    <source>
        <strain evidence="3">cv. Old Blush</strain>
    </source>
</reference>
<organism evidence="2 3">
    <name type="scientific">Rosa chinensis</name>
    <name type="common">China rose</name>
    <dbReference type="NCBI Taxonomy" id="74649"/>
    <lineage>
        <taxon>Eukaryota</taxon>
        <taxon>Viridiplantae</taxon>
        <taxon>Streptophyta</taxon>
        <taxon>Embryophyta</taxon>
        <taxon>Tracheophyta</taxon>
        <taxon>Spermatophyta</taxon>
        <taxon>Magnoliopsida</taxon>
        <taxon>eudicotyledons</taxon>
        <taxon>Gunneridae</taxon>
        <taxon>Pentapetalae</taxon>
        <taxon>rosids</taxon>
        <taxon>fabids</taxon>
        <taxon>Rosales</taxon>
        <taxon>Rosaceae</taxon>
        <taxon>Rosoideae</taxon>
        <taxon>Rosoideae incertae sedis</taxon>
        <taxon>Rosa</taxon>
    </lineage>
</organism>
<evidence type="ECO:0000256" key="1">
    <source>
        <dbReference type="SAM" id="Phobius"/>
    </source>
</evidence>
<proteinExistence type="predicted"/>
<protein>
    <submittedName>
        <fullName evidence="2">Uncharacterized protein</fullName>
    </submittedName>
</protein>
<comment type="caution">
    <text evidence="2">The sequence shown here is derived from an EMBL/GenBank/DDBJ whole genome shotgun (WGS) entry which is preliminary data.</text>
</comment>
<keyword evidence="1" id="KW-1133">Transmembrane helix</keyword>
<sequence>MFMKSMLDDQYKKMICVTITFCSIWTQVCLGFSHLGYLCRSHTVQNCALLWILLGHYNSRHFVHQLINVHKSFLAILLCFLIPFFLETIHQLLLRLQDPQHRAGLFS</sequence>
<feature type="transmembrane region" description="Helical" evidence="1">
    <location>
        <begin position="73"/>
        <end position="94"/>
    </location>
</feature>
<evidence type="ECO:0000313" key="3">
    <source>
        <dbReference type="Proteomes" id="UP000238479"/>
    </source>
</evidence>
<dbReference type="AlphaFoldDB" id="A0A2P6RLP2"/>
<accession>A0A2P6RLP2</accession>
<keyword evidence="1" id="KW-0812">Transmembrane</keyword>
<gene>
    <name evidence="2" type="ORF">RchiOBHm_Chr2g0098691</name>
</gene>